<keyword evidence="2" id="KW-1185">Reference proteome</keyword>
<dbReference type="EMBL" id="JAAGAX010000006">
    <property type="protein sequence ID" value="KAF2310012.1"/>
    <property type="molecule type" value="Genomic_DNA"/>
</dbReference>
<organism evidence="1 2">
    <name type="scientific">Hevea brasiliensis</name>
    <name type="common">Para rubber tree</name>
    <name type="synonym">Siphonia brasiliensis</name>
    <dbReference type="NCBI Taxonomy" id="3981"/>
    <lineage>
        <taxon>Eukaryota</taxon>
        <taxon>Viridiplantae</taxon>
        <taxon>Streptophyta</taxon>
        <taxon>Embryophyta</taxon>
        <taxon>Tracheophyta</taxon>
        <taxon>Spermatophyta</taxon>
        <taxon>Magnoliopsida</taxon>
        <taxon>eudicotyledons</taxon>
        <taxon>Gunneridae</taxon>
        <taxon>Pentapetalae</taxon>
        <taxon>rosids</taxon>
        <taxon>fabids</taxon>
        <taxon>Malpighiales</taxon>
        <taxon>Euphorbiaceae</taxon>
        <taxon>Crotonoideae</taxon>
        <taxon>Micrandreae</taxon>
        <taxon>Hevea</taxon>
    </lineage>
</organism>
<dbReference type="AlphaFoldDB" id="A0A6A6M8L3"/>
<dbReference type="Proteomes" id="UP000467840">
    <property type="component" value="Chromosome 14"/>
</dbReference>
<evidence type="ECO:0000313" key="2">
    <source>
        <dbReference type="Proteomes" id="UP000467840"/>
    </source>
</evidence>
<protein>
    <submittedName>
        <fullName evidence="1">Uncharacterized protein</fullName>
    </submittedName>
</protein>
<proteinExistence type="predicted"/>
<evidence type="ECO:0000313" key="1">
    <source>
        <dbReference type="EMBL" id="KAF2310012.1"/>
    </source>
</evidence>
<reference evidence="1 2" key="1">
    <citation type="journal article" date="2020" name="Mol. Plant">
        <title>The Chromosome-Based Rubber Tree Genome Provides New Insights into Spurge Genome Evolution and Rubber Biosynthesis.</title>
        <authorList>
            <person name="Liu J."/>
            <person name="Shi C."/>
            <person name="Shi C.C."/>
            <person name="Li W."/>
            <person name="Zhang Q.J."/>
            <person name="Zhang Y."/>
            <person name="Li K."/>
            <person name="Lu H.F."/>
            <person name="Shi C."/>
            <person name="Zhu S.T."/>
            <person name="Xiao Z.Y."/>
            <person name="Nan H."/>
            <person name="Yue Y."/>
            <person name="Zhu X.G."/>
            <person name="Wu Y."/>
            <person name="Hong X.N."/>
            <person name="Fan G.Y."/>
            <person name="Tong Y."/>
            <person name="Zhang D."/>
            <person name="Mao C.L."/>
            <person name="Liu Y.L."/>
            <person name="Hao S.J."/>
            <person name="Liu W.Q."/>
            <person name="Lv M.Q."/>
            <person name="Zhang H.B."/>
            <person name="Liu Y."/>
            <person name="Hu-Tang G.R."/>
            <person name="Wang J.P."/>
            <person name="Wang J.H."/>
            <person name="Sun Y.H."/>
            <person name="Ni S.B."/>
            <person name="Chen W.B."/>
            <person name="Zhang X.C."/>
            <person name="Jiao Y.N."/>
            <person name="Eichler E.E."/>
            <person name="Li G.H."/>
            <person name="Liu X."/>
            <person name="Gao L.Z."/>
        </authorList>
    </citation>
    <scope>NUCLEOTIDE SEQUENCE [LARGE SCALE GENOMIC DNA]</scope>
    <source>
        <strain evidence="2">cv. GT1</strain>
        <tissue evidence="1">Leaf</tissue>
    </source>
</reference>
<gene>
    <name evidence="1" type="ORF">GH714_006174</name>
</gene>
<accession>A0A6A6M8L3</accession>
<sequence length="186" mass="20191">MARLREGDDGYLLPQFNQPERQHAKSYLGDQKLASYSELPSHPNNLTIYLNQASAAGSYSEFLTESSLSSHNCAEFASAGDGNEMMFIPPTSDTMNLQSIGHLNTAASNPVDNQVNRNAQVVSTAQFGILDSEQNFQSQGLSLSLGTEMQSAVSVPSFQYQSPNLILPSLSSPLLPVQGKWTFSVK</sequence>
<name>A0A6A6M8L3_HEVBR</name>
<comment type="caution">
    <text evidence="1">The sequence shown here is derived from an EMBL/GenBank/DDBJ whole genome shotgun (WGS) entry which is preliminary data.</text>
</comment>